<comment type="similarity">
    <text evidence="2">Belongs to the timeless family.</text>
</comment>
<dbReference type="GeneID" id="119724163"/>
<feature type="compositionally biased region" description="Low complexity" evidence="4">
    <location>
        <begin position="434"/>
        <end position="444"/>
    </location>
</feature>
<dbReference type="RefSeq" id="XP_038051024.1">
    <property type="nucleotide sequence ID" value="XM_038195096.1"/>
</dbReference>
<dbReference type="OMA" id="SKCNQRS"/>
<feature type="compositionally biased region" description="Basic and acidic residues" evidence="4">
    <location>
        <begin position="446"/>
        <end position="460"/>
    </location>
</feature>
<protein>
    <recommendedName>
        <fullName evidence="9">Timeless</fullName>
    </recommendedName>
</protein>
<feature type="compositionally biased region" description="Low complexity" evidence="4">
    <location>
        <begin position="481"/>
        <end position="510"/>
    </location>
</feature>
<evidence type="ECO:0000259" key="6">
    <source>
        <dbReference type="Pfam" id="PF05029"/>
    </source>
</evidence>
<evidence type="ECO:0000256" key="4">
    <source>
        <dbReference type="SAM" id="MobiDB-lite"/>
    </source>
</evidence>
<evidence type="ECO:0000256" key="1">
    <source>
        <dbReference type="ARBA" id="ARBA00004123"/>
    </source>
</evidence>
<dbReference type="Proteomes" id="UP000887568">
    <property type="component" value="Unplaced"/>
</dbReference>
<dbReference type="EnsemblMetazoa" id="XM_038195096.1">
    <property type="protein sequence ID" value="XP_038051024.1"/>
    <property type="gene ID" value="LOC119724163"/>
</dbReference>
<evidence type="ECO:0000313" key="8">
    <source>
        <dbReference type="Proteomes" id="UP000887568"/>
    </source>
</evidence>
<evidence type="ECO:0000256" key="2">
    <source>
        <dbReference type="ARBA" id="ARBA00008174"/>
    </source>
</evidence>
<organism evidence="7 8">
    <name type="scientific">Patiria miniata</name>
    <name type="common">Bat star</name>
    <name type="synonym">Asterina miniata</name>
    <dbReference type="NCBI Taxonomy" id="46514"/>
    <lineage>
        <taxon>Eukaryota</taxon>
        <taxon>Metazoa</taxon>
        <taxon>Echinodermata</taxon>
        <taxon>Eleutherozoa</taxon>
        <taxon>Asterozoa</taxon>
        <taxon>Asteroidea</taxon>
        <taxon>Valvatacea</taxon>
        <taxon>Valvatida</taxon>
        <taxon>Asterinidae</taxon>
        <taxon>Patiria</taxon>
    </lineage>
</organism>
<evidence type="ECO:0000313" key="7">
    <source>
        <dbReference type="EnsemblMetazoa" id="XP_038051024.1"/>
    </source>
</evidence>
<comment type="subcellular location">
    <subcellularLocation>
        <location evidence="1">Nucleus</location>
    </subcellularLocation>
</comment>
<feature type="domain" description="Timeless C-terminal" evidence="6">
    <location>
        <begin position="881"/>
        <end position="975"/>
    </location>
</feature>
<name>A0A913ZI09_PATMI</name>
<dbReference type="GO" id="GO:0006281">
    <property type="term" value="P:DNA repair"/>
    <property type="evidence" value="ECO:0007669"/>
    <property type="project" value="TreeGrafter"/>
</dbReference>
<keyword evidence="8" id="KW-1185">Reference proteome</keyword>
<dbReference type="GO" id="GO:0003677">
    <property type="term" value="F:DNA binding"/>
    <property type="evidence" value="ECO:0007669"/>
    <property type="project" value="TreeGrafter"/>
</dbReference>
<dbReference type="InterPro" id="IPR006906">
    <property type="entry name" value="Timeless_N"/>
</dbReference>
<dbReference type="InterPro" id="IPR007725">
    <property type="entry name" value="TIMELESS_C"/>
</dbReference>
<evidence type="ECO:0008006" key="9">
    <source>
        <dbReference type="Google" id="ProtNLM"/>
    </source>
</evidence>
<feature type="region of interest" description="Disordered" evidence="4">
    <location>
        <begin position="246"/>
        <end position="285"/>
    </location>
</feature>
<dbReference type="GO" id="GO:0031298">
    <property type="term" value="C:replication fork protection complex"/>
    <property type="evidence" value="ECO:0007669"/>
    <property type="project" value="TreeGrafter"/>
</dbReference>
<dbReference type="GO" id="GO:0043111">
    <property type="term" value="P:replication fork arrest"/>
    <property type="evidence" value="ECO:0007669"/>
    <property type="project" value="TreeGrafter"/>
</dbReference>
<feature type="domain" description="Timeless N-terminal" evidence="5">
    <location>
        <begin position="26"/>
        <end position="254"/>
    </location>
</feature>
<dbReference type="EnsemblMetazoa" id="XM_038195095.1">
    <property type="protein sequence ID" value="XP_038051023.1"/>
    <property type="gene ID" value="LOC119724163"/>
</dbReference>
<feature type="region of interest" description="Disordered" evidence="4">
    <location>
        <begin position="1018"/>
        <end position="1037"/>
    </location>
</feature>
<feature type="region of interest" description="Disordered" evidence="4">
    <location>
        <begin position="303"/>
        <end position="515"/>
    </location>
</feature>
<dbReference type="PANTHER" id="PTHR22940">
    <property type="entry name" value="TIMEOUT/TIMELESS-2"/>
    <property type="match status" value="1"/>
</dbReference>
<dbReference type="RefSeq" id="XP_038051023.1">
    <property type="nucleotide sequence ID" value="XM_038195095.1"/>
</dbReference>
<evidence type="ECO:0000256" key="3">
    <source>
        <dbReference type="ARBA" id="ARBA00023242"/>
    </source>
</evidence>
<feature type="region of interest" description="Disordered" evidence="4">
    <location>
        <begin position="849"/>
        <end position="868"/>
    </location>
</feature>
<dbReference type="GO" id="GO:0000076">
    <property type="term" value="P:DNA replication checkpoint signaling"/>
    <property type="evidence" value="ECO:0007669"/>
    <property type="project" value="TreeGrafter"/>
</dbReference>
<feature type="compositionally biased region" description="Polar residues" evidence="4">
    <location>
        <begin position="248"/>
        <end position="263"/>
    </location>
</feature>
<feature type="compositionally biased region" description="Low complexity" evidence="4">
    <location>
        <begin position="303"/>
        <end position="317"/>
    </location>
</feature>
<dbReference type="Pfam" id="PF05029">
    <property type="entry name" value="TIMELESS_C"/>
    <property type="match status" value="1"/>
</dbReference>
<dbReference type="Pfam" id="PF04821">
    <property type="entry name" value="TIMELESS"/>
    <property type="match status" value="1"/>
</dbReference>
<dbReference type="AlphaFoldDB" id="A0A913ZI09"/>
<dbReference type="GO" id="GO:0048511">
    <property type="term" value="P:rhythmic process"/>
    <property type="evidence" value="ECO:0007669"/>
    <property type="project" value="UniProtKB-KW"/>
</dbReference>
<dbReference type="OrthoDB" id="6429365at2759"/>
<feature type="compositionally biased region" description="Low complexity" evidence="4">
    <location>
        <begin position="368"/>
        <end position="385"/>
    </location>
</feature>
<feature type="compositionally biased region" description="Polar residues" evidence="4">
    <location>
        <begin position="1018"/>
        <end position="1028"/>
    </location>
</feature>
<keyword evidence="3" id="KW-0539">Nucleus</keyword>
<dbReference type="InterPro" id="IPR044998">
    <property type="entry name" value="Timeless"/>
</dbReference>
<sequence>MEMLIMASGGLNSIASSLGHMEGDAYIISEYCEDVLEEMLDNLKLENKVTRPVRVNIANSKVLEADLLPILSAAKDNVEAFQAIVRLLVNLSMPLEVILPVHPNMTKADWDQRRTLQDMLQKIKKHFVQEAPVRAILEQMSTELEHHGSYRMDKDSMESMNDCLVLIRNILHIEENTGMESNNDIVRHMLDNDFGEIIHSMLSREEAEIWISAMVQVVRLMFRDQMSQDLVKRAAKLYEKGTLFAPASQETQSSGTSPEQTGAENVEVDVKSPWKTLRESSPPLAKNGCSAFQIHTLDDNISSGSSEPLGYSSSDSGFPLSEGFATDSNSDTGLSAEKHPDEKADDENSETVKGGGAPVTSHDGDDVGGQSSETSSSSSGIDSSPGVPPSPRDLSTDEDSLRDSLTGFALADDSSTCSGKESPRSVDASPPPATTETTSENNSSKRPREYLCRPREDPRGSPDSQASEEDDTDSRTSGNDSTFSVSSDNSSSSFTSSSETGSSFSTSSTSMDGTGRKQELLRNRLCKFAVRFCQHGLNRLILLSQDNLLQRVNDCYVLWCMSYFLPFSSLPCISYSDVRYNLSSMVVTYLMFVTLNTWESFTLATGDATADSKSNILFRRLYLLVASLRQILSSTRRFMEKELGTEERESLSNFMNCLCHLEGLRKLYLLLLRKFRPKNESVQYLRALVVGNDELLRIITSEQAYAVEGNSKFNCEEHVKQLASRQVLLTYNELLTKFSSNTQEENEAAFTLMYHTAVDLRNHKLVYQLSILDTFADLWEHGAEDCISQSSWDFMDHIVQVFAEHSVNNPDILMEHIAASTSKKRKYEELDDSSEDEYSPFKKSLTAKGGLSLPTMHSSGSEDETAETNHIKDNVKTCIRALTIKGYKPQIRGLQNLLLETCYAKLACPKTAVVEPVVWLNHIQMKSVPLFAFSQADELAMNDPHFQEILRRVGMHSAKDSHHLFPSIPAFWTAEMCLNAAKMLGDINCEKLGFALTPEGELSPEYLELQVPCTTFEPNGGLDNTKTGQELDEKPTTSRVSSQMASLPKNMWLSVVQQLNAEKEAKA</sequence>
<feature type="compositionally biased region" description="Basic and acidic residues" evidence="4">
    <location>
        <begin position="268"/>
        <end position="278"/>
    </location>
</feature>
<accession>A0A913ZI09</accession>
<reference evidence="7" key="1">
    <citation type="submission" date="2022-11" db="UniProtKB">
        <authorList>
            <consortium name="EnsemblMetazoa"/>
        </authorList>
    </citation>
    <scope>IDENTIFICATION</scope>
</reference>
<proteinExistence type="inferred from homology"/>
<evidence type="ECO:0000259" key="5">
    <source>
        <dbReference type="Pfam" id="PF04821"/>
    </source>
</evidence>
<dbReference type="PANTHER" id="PTHR22940:SF5">
    <property type="entry name" value="PROTEIN TIMELESS"/>
    <property type="match status" value="1"/>
</dbReference>